<sequence length="694" mass="74065">MSATPTVQVPLSQGAGYGVIIGLGALFALAVVGISQALRRYSGVVQSASEYAVASRSLSTGLTAAGAVSAWCWSVTLLSSVSTAYNYGLAGALIYGAGNMSQITLFSLIAIQMKRKAPTLHTHLELIHVRYGAASHLTVLFFAVATNILVVSSVAVGAAAAINSITGVSIYAALWLLPAVVMAYTLTGGLRSTILADYLHTIVIFIILFVFWFTTYATSDKVGSPGRMYDLLQQAATSNPSPNYEGSWTTMKSLGAIKFGWLSFLEYTGVVFMDASFHQKGIAASPSATVPGYILGSLSWFSIPWCLATTAGLVALALETTSPSFPTYPNKMTADQVSSGLVLPYAAQAILGKGGSAGVLLLMFMSSTSAISAQLMAVASISGYDIFKTYFKRSATADEILRVQQISVIAFTIFMAAFGSMLHGVGVDVGFLYNITGVWSTAALSQICFIFFSSRLPRWCLFPGVWISFGAGLAVWLSLASRLVEGPLSLTALSDTDVCLYTFATAIGTGLLLCTLGSLFTPQHFDWDSIWTSPHLSAADAQEVDKIKNDEHFARPYLNKWLNVSVIASVIIFSVFMLIWPLSLYREYIFTRSFFEGWVGVSLAWAIVAFTIVGLYPLWEGRKIIKTVVVAHWVAVRGTKEEAPGPSPLTTSSDSTASQVSTSDEKFPLPHDSPVEQGQELVGASATAESGSSP</sequence>
<keyword evidence="4 9" id="KW-0812">Transmembrane</keyword>
<dbReference type="STRING" id="1684307.A0A316UA25"/>
<evidence type="ECO:0000256" key="5">
    <source>
        <dbReference type="ARBA" id="ARBA00022989"/>
    </source>
</evidence>
<dbReference type="GO" id="GO:0015606">
    <property type="term" value="F:spermidine transmembrane transporter activity"/>
    <property type="evidence" value="ECO:0007669"/>
    <property type="project" value="TreeGrafter"/>
</dbReference>
<feature type="transmembrane region" description="Helical" evidence="9">
    <location>
        <begin position="561"/>
        <end position="585"/>
    </location>
</feature>
<feature type="transmembrane region" description="Helical" evidence="9">
    <location>
        <begin position="58"/>
        <end position="81"/>
    </location>
</feature>
<dbReference type="GO" id="GO:0015489">
    <property type="term" value="F:putrescine transmembrane transporter activity"/>
    <property type="evidence" value="ECO:0007669"/>
    <property type="project" value="TreeGrafter"/>
</dbReference>
<feature type="transmembrane region" description="Helical" evidence="9">
    <location>
        <begin position="259"/>
        <end position="277"/>
    </location>
</feature>
<feature type="transmembrane region" description="Helical" evidence="9">
    <location>
        <begin position="168"/>
        <end position="186"/>
    </location>
</feature>
<evidence type="ECO:0000313" key="10">
    <source>
        <dbReference type="EMBL" id="PWN22056.1"/>
    </source>
</evidence>
<feature type="transmembrane region" description="Helical" evidence="9">
    <location>
        <begin position="15"/>
        <end position="38"/>
    </location>
</feature>
<evidence type="ECO:0000256" key="8">
    <source>
        <dbReference type="SAM" id="MobiDB-lite"/>
    </source>
</evidence>
<keyword evidence="11" id="KW-1185">Reference proteome</keyword>
<comment type="similarity">
    <text evidence="2 7">Belongs to the sodium:solute symporter (SSF) (TC 2.A.21) family.</text>
</comment>
<feature type="transmembrane region" description="Helical" evidence="9">
    <location>
        <begin position="431"/>
        <end position="452"/>
    </location>
</feature>
<keyword evidence="5 9" id="KW-1133">Transmembrane helix</keyword>
<dbReference type="Gene3D" id="1.20.1730.10">
    <property type="entry name" value="Sodium/glucose cotransporter"/>
    <property type="match status" value="1"/>
</dbReference>
<evidence type="ECO:0000256" key="2">
    <source>
        <dbReference type="ARBA" id="ARBA00006434"/>
    </source>
</evidence>
<gene>
    <name evidence="10" type="ORF">BCV69DRAFT_163248</name>
</gene>
<feature type="transmembrane region" description="Helical" evidence="9">
    <location>
        <begin position="298"/>
        <end position="318"/>
    </location>
</feature>
<dbReference type="PANTHER" id="PTHR46154">
    <property type="match status" value="1"/>
</dbReference>
<dbReference type="CDD" id="cd11476">
    <property type="entry name" value="SLC5sbd_DUR3"/>
    <property type="match status" value="1"/>
</dbReference>
<protein>
    <submittedName>
        <fullName evidence="10">Putative DUR3-urea permease</fullName>
    </submittedName>
</protein>
<feature type="compositionally biased region" description="Low complexity" evidence="8">
    <location>
        <begin position="650"/>
        <end position="662"/>
    </location>
</feature>
<dbReference type="GeneID" id="37011179"/>
<organism evidence="10 11">
    <name type="scientific">Pseudomicrostroma glucosiphilum</name>
    <dbReference type="NCBI Taxonomy" id="1684307"/>
    <lineage>
        <taxon>Eukaryota</taxon>
        <taxon>Fungi</taxon>
        <taxon>Dikarya</taxon>
        <taxon>Basidiomycota</taxon>
        <taxon>Ustilaginomycotina</taxon>
        <taxon>Exobasidiomycetes</taxon>
        <taxon>Microstromatales</taxon>
        <taxon>Microstromatales incertae sedis</taxon>
        <taxon>Pseudomicrostroma</taxon>
    </lineage>
</organism>
<dbReference type="EMBL" id="KZ819324">
    <property type="protein sequence ID" value="PWN22056.1"/>
    <property type="molecule type" value="Genomic_DNA"/>
</dbReference>
<evidence type="ECO:0000256" key="9">
    <source>
        <dbReference type="SAM" id="Phobius"/>
    </source>
</evidence>
<proteinExistence type="inferred from homology"/>
<dbReference type="Pfam" id="PF00474">
    <property type="entry name" value="SSF"/>
    <property type="match status" value="1"/>
</dbReference>
<feature type="region of interest" description="Disordered" evidence="8">
    <location>
        <begin position="641"/>
        <end position="694"/>
    </location>
</feature>
<keyword evidence="6 9" id="KW-0472">Membrane</keyword>
<feature type="transmembrane region" description="Helical" evidence="9">
    <location>
        <begin position="361"/>
        <end position="387"/>
    </location>
</feature>
<comment type="subcellular location">
    <subcellularLocation>
        <location evidence="1">Membrane</location>
        <topology evidence="1">Multi-pass membrane protein</topology>
    </subcellularLocation>
</comment>
<feature type="transmembrane region" description="Helical" evidence="9">
    <location>
        <begin position="459"/>
        <end position="480"/>
    </location>
</feature>
<dbReference type="OrthoDB" id="6132759at2759"/>
<reference evidence="10 11" key="1">
    <citation type="journal article" date="2018" name="Mol. Biol. Evol.">
        <title>Broad Genomic Sampling Reveals a Smut Pathogenic Ancestry of the Fungal Clade Ustilaginomycotina.</title>
        <authorList>
            <person name="Kijpornyongpan T."/>
            <person name="Mondo S.J."/>
            <person name="Barry K."/>
            <person name="Sandor L."/>
            <person name="Lee J."/>
            <person name="Lipzen A."/>
            <person name="Pangilinan J."/>
            <person name="LaButti K."/>
            <person name="Hainaut M."/>
            <person name="Henrissat B."/>
            <person name="Grigoriev I.V."/>
            <person name="Spatafora J.W."/>
            <person name="Aime M.C."/>
        </authorList>
    </citation>
    <scope>NUCLEOTIDE SEQUENCE [LARGE SCALE GENOMIC DNA]</scope>
    <source>
        <strain evidence="10 11">MCA 4718</strain>
    </source>
</reference>
<feature type="transmembrane region" description="Helical" evidence="9">
    <location>
        <begin position="139"/>
        <end position="162"/>
    </location>
</feature>
<dbReference type="PROSITE" id="PS50283">
    <property type="entry name" value="NA_SOLUT_SYMP_3"/>
    <property type="match status" value="1"/>
</dbReference>
<evidence type="ECO:0000256" key="4">
    <source>
        <dbReference type="ARBA" id="ARBA00022692"/>
    </source>
</evidence>
<evidence type="ECO:0000313" key="11">
    <source>
        <dbReference type="Proteomes" id="UP000245942"/>
    </source>
</evidence>
<dbReference type="AlphaFoldDB" id="A0A316UA25"/>
<evidence type="ECO:0000256" key="1">
    <source>
        <dbReference type="ARBA" id="ARBA00004141"/>
    </source>
</evidence>
<feature type="transmembrane region" description="Helical" evidence="9">
    <location>
        <begin position="198"/>
        <end position="218"/>
    </location>
</feature>
<feature type="transmembrane region" description="Helical" evidence="9">
    <location>
        <begin position="500"/>
        <end position="520"/>
    </location>
</feature>
<dbReference type="InterPro" id="IPR001734">
    <property type="entry name" value="Na/solute_symporter"/>
</dbReference>
<dbReference type="InterPro" id="IPR038377">
    <property type="entry name" value="Na/Glc_symporter_sf"/>
</dbReference>
<name>A0A316UA25_9BASI</name>
<dbReference type="InterPro" id="IPR031155">
    <property type="entry name" value="DUR"/>
</dbReference>
<dbReference type="GO" id="GO:0005886">
    <property type="term" value="C:plasma membrane"/>
    <property type="evidence" value="ECO:0007669"/>
    <property type="project" value="TreeGrafter"/>
</dbReference>
<dbReference type="Proteomes" id="UP000245942">
    <property type="component" value="Unassembled WGS sequence"/>
</dbReference>
<evidence type="ECO:0000256" key="7">
    <source>
        <dbReference type="RuleBase" id="RU362091"/>
    </source>
</evidence>
<feature type="transmembrane region" description="Helical" evidence="9">
    <location>
        <begin position="597"/>
        <end position="619"/>
    </location>
</feature>
<dbReference type="NCBIfam" id="TIGR00813">
    <property type="entry name" value="sss"/>
    <property type="match status" value="1"/>
</dbReference>
<feature type="transmembrane region" description="Helical" evidence="9">
    <location>
        <begin position="408"/>
        <end position="425"/>
    </location>
</feature>
<dbReference type="RefSeq" id="XP_025349216.1">
    <property type="nucleotide sequence ID" value="XM_025489445.1"/>
</dbReference>
<accession>A0A316UA25</accession>
<dbReference type="GO" id="GO:0015204">
    <property type="term" value="F:urea transmembrane transporter activity"/>
    <property type="evidence" value="ECO:0007669"/>
    <property type="project" value="InterPro"/>
</dbReference>
<dbReference type="PANTHER" id="PTHR46154:SF4">
    <property type="entry name" value="UREA ACTIVE TRANSPORTER"/>
    <property type="match status" value="1"/>
</dbReference>
<feature type="transmembrane region" description="Helical" evidence="9">
    <location>
        <begin position="87"/>
        <end position="111"/>
    </location>
</feature>
<evidence type="ECO:0000256" key="3">
    <source>
        <dbReference type="ARBA" id="ARBA00022448"/>
    </source>
</evidence>
<evidence type="ECO:0000256" key="6">
    <source>
        <dbReference type="ARBA" id="ARBA00023136"/>
    </source>
</evidence>
<keyword evidence="3" id="KW-0813">Transport</keyword>